<dbReference type="InterPro" id="IPR006638">
    <property type="entry name" value="Elp3/MiaA/NifB-like_rSAM"/>
</dbReference>
<keyword evidence="8" id="KW-1185">Reference proteome</keyword>
<dbReference type="SFLD" id="SFLDS00029">
    <property type="entry name" value="Radical_SAM"/>
    <property type="match status" value="1"/>
</dbReference>
<dbReference type="Proteomes" id="UP000198960">
    <property type="component" value="Unassembled WGS sequence"/>
</dbReference>
<keyword evidence="4" id="KW-0408">Iron</keyword>
<name>A0A1H8SZV4_9ACTN</name>
<protein>
    <recommendedName>
        <fullName evidence="6">Radical SAM core domain-containing protein</fullName>
    </recommendedName>
</protein>
<dbReference type="NCBIfam" id="NF047865">
    <property type="entry name" value="rSAM_PapB"/>
    <property type="match status" value="1"/>
</dbReference>
<dbReference type="SUPFAM" id="SSF102114">
    <property type="entry name" value="Radical SAM enzymes"/>
    <property type="match status" value="1"/>
</dbReference>
<dbReference type="Pfam" id="PF04055">
    <property type="entry name" value="Radical_SAM"/>
    <property type="match status" value="1"/>
</dbReference>
<dbReference type="InterPro" id="IPR023867">
    <property type="entry name" value="Sulphatase_maturase_rSAM"/>
</dbReference>
<evidence type="ECO:0000256" key="1">
    <source>
        <dbReference type="ARBA" id="ARBA00001966"/>
    </source>
</evidence>
<dbReference type="STRING" id="673521.SAMN05660991_01945"/>
<organism evidence="7 8">
    <name type="scientific">Trujillonella endophytica</name>
    <dbReference type="NCBI Taxonomy" id="673521"/>
    <lineage>
        <taxon>Bacteria</taxon>
        <taxon>Bacillati</taxon>
        <taxon>Actinomycetota</taxon>
        <taxon>Actinomycetes</taxon>
        <taxon>Geodermatophilales</taxon>
        <taxon>Geodermatophilaceae</taxon>
        <taxon>Trujillonella</taxon>
    </lineage>
</organism>
<dbReference type="GO" id="GO:0016491">
    <property type="term" value="F:oxidoreductase activity"/>
    <property type="evidence" value="ECO:0007669"/>
    <property type="project" value="InterPro"/>
</dbReference>
<dbReference type="PANTHER" id="PTHR43273:SF8">
    <property type="entry name" value="RADICAL SAM DOMAIN PROTEIN"/>
    <property type="match status" value="1"/>
</dbReference>
<sequence length="394" mass="43196">MTRSASREPVLVELTPRVSTPHLSALSLQVTDACNLACSYCYFYEKEPVAITPEIVDRALDLLAADSAPESTDWHINLFGGEPTLRGDLIDHICRESTRRAAACGKQVTFSMTTNGTRFTPQMLDLITGHDIATMLSIDGNEQAHDRFRRYLDGRGSYRKILENLPRLMQAPHFKVRLTISPMTVEYLSASVEELLGLGIRDIATSPVAEQEWTPAHFAEFAAQWQRVGALYIRERLAGAPVSIKGIDSLDEEEPLSICAGNREYGCGAATSFVFVNVFGDLYPCHRFPGYFSKSEHVRLGSVFTGIDADRRMHYVMANRASSKKGCHAFVGSPGETGACGDCLIQGVCGGSCMAINEFVTGDPTQPPSVPGRLEQIKLEVLTQVHEYLAARAG</sequence>
<evidence type="ECO:0000313" key="8">
    <source>
        <dbReference type="Proteomes" id="UP000198960"/>
    </source>
</evidence>
<dbReference type="NCBIfam" id="TIGR04085">
    <property type="entry name" value="rSAM_more_4Fe4S"/>
    <property type="match status" value="1"/>
</dbReference>
<keyword evidence="2" id="KW-0949">S-adenosyl-L-methionine</keyword>
<proteinExistence type="predicted"/>
<dbReference type="GO" id="GO:0046872">
    <property type="term" value="F:metal ion binding"/>
    <property type="evidence" value="ECO:0007669"/>
    <property type="project" value="UniProtKB-KW"/>
</dbReference>
<dbReference type="AlphaFoldDB" id="A0A1H8SZV4"/>
<dbReference type="SFLD" id="SFLDG01067">
    <property type="entry name" value="SPASM/twitch_domain_containing"/>
    <property type="match status" value="1"/>
</dbReference>
<evidence type="ECO:0000313" key="7">
    <source>
        <dbReference type="EMBL" id="SEO84016.1"/>
    </source>
</evidence>
<evidence type="ECO:0000256" key="4">
    <source>
        <dbReference type="ARBA" id="ARBA00023004"/>
    </source>
</evidence>
<dbReference type="InterPro" id="IPR058240">
    <property type="entry name" value="rSAM_sf"/>
</dbReference>
<reference evidence="8" key="1">
    <citation type="submission" date="2016-10" db="EMBL/GenBank/DDBJ databases">
        <authorList>
            <person name="Varghese N."/>
            <person name="Submissions S."/>
        </authorList>
    </citation>
    <scope>NUCLEOTIDE SEQUENCE [LARGE SCALE GENOMIC DNA]</scope>
    <source>
        <strain evidence="8">DSM 45413</strain>
    </source>
</reference>
<dbReference type="OrthoDB" id="9782387at2"/>
<dbReference type="PANTHER" id="PTHR43273">
    <property type="entry name" value="ANAEROBIC SULFATASE-MATURATING ENZYME HOMOLOG ASLB-RELATED"/>
    <property type="match status" value="1"/>
</dbReference>
<dbReference type="PROSITE" id="PS51918">
    <property type="entry name" value="RADICAL_SAM"/>
    <property type="match status" value="1"/>
</dbReference>
<dbReference type="SFLD" id="SFLDG01386">
    <property type="entry name" value="main_SPASM_domain-containing"/>
    <property type="match status" value="1"/>
</dbReference>
<dbReference type="SFLD" id="SFLDG01384">
    <property type="entry name" value="thioether_bond_formation_requi"/>
    <property type="match status" value="1"/>
</dbReference>
<keyword evidence="3" id="KW-0479">Metal-binding</keyword>
<evidence type="ECO:0000256" key="3">
    <source>
        <dbReference type="ARBA" id="ARBA00022723"/>
    </source>
</evidence>
<dbReference type="Gene3D" id="3.20.20.70">
    <property type="entry name" value="Aldolase class I"/>
    <property type="match status" value="1"/>
</dbReference>
<dbReference type="SMART" id="SM00729">
    <property type="entry name" value="Elp3"/>
    <property type="match status" value="1"/>
</dbReference>
<dbReference type="GO" id="GO:0051536">
    <property type="term" value="F:iron-sulfur cluster binding"/>
    <property type="evidence" value="ECO:0007669"/>
    <property type="project" value="UniProtKB-KW"/>
</dbReference>
<keyword evidence="5" id="KW-0411">Iron-sulfur</keyword>
<dbReference type="EMBL" id="FOEE01000005">
    <property type="protein sequence ID" value="SEO84016.1"/>
    <property type="molecule type" value="Genomic_DNA"/>
</dbReference>
<dbReference type="InterPro" id="IPR023885">
    <property type="entry name" value="4Fe4S-binding_SPASM_dom"/>
</dbReference>
<gene>
    <name evidence="7" type="ORF">SAMN05660991_01945</name>
</gene>
<comment type="cofactor">
    <cofactor evidence="1">
        <name>[4Fe-4S] cluster</name>
        <dbReference type="ChEBI" id="CHEBI:49883"/>
    </cofactor>
</comment>
<dbReference type="InterPro" id="IPR013785">
    <property type="entry name" value="Aldolase_TIM"/>
</dbReference>
<feature type="domain" description="Radical SAM core" evidence="6">
    <location>
        <begin position="18"/>
        <end position="251"/>
    </location>
</feature>
<dbReference type="CDD" id="cd01335">
    <property type="entry name" value="Radical_SAM"/>
    <property type="match status" value="1"/>
</dbReference>
<accession>A0A1H8SZV4</accession>
<dbReference type="InterPro" id="IPR007197">
    <property type="entry name" value="rSAM"/>
</dbReference>
<evidence type="ECO:0000259" key="6">
    <source>
        <dbReference type="PROSITE" id="PS51918"/>
    </source>
</evidence>
<evidence type="ECO:0000256" key="2">
    <source>
        <dbReference type="ARBA" id="ARBA00022691"/>
    </source>
</evidence>
<evidence type="ECO:0000256" key="5">
    <source>
        <dbReference type="ARBA" id="ARBA00023014"/>
    </source>
</evidence>